<keyword evidence="4" id="KW-0067">ATP-binding</keyword>
<dbReference type="SMART" id="SM00490">
    <property type="entry name" value="HELICc"/>
    <property type="match status" value="1"/>
</dbReference>
<dbReference type="InterPro" id="IPR027417">
    <property type="entry name" value="P-loop_NTPase"/>
</dbReference>
<gene>
    <name evidence="7" type="ORF">OLX77_02360</name>
</gene>
<dbReference type="RefSeq" id="WP_307631979.1">
    <property type="nucleotide sequence ID" value="NZ_JAPHEH010000001.1"/>
</dbReference>
<dbReference type="SMART" id="SM00487">
    <property type="entry name" value="DEXDc"/>
    <property type="match status" value="1"/>
</dbReference>
<keyword evidence="3 7" id="KW-0347">Helicase</keyword>
<dbReference type="CDD" id="cd18785">
    <property type="entry name" value="SF2_C"/>
    <property type="match status" value="1"/>
</dbReference>
<dbReference type="SUPFAM" id="SSF52540">
    <property type="entry name" value="P-loop containing nucleoside triphosphate hydrolases"/>
    <property type="match status" value="1"/>
</dbReference>
<dbReference type="PANTHER" id="PTHR11274">
    <property type="entry name" value="RAD25/XP-B DNA REPAIR HELICASE"/>
    <property type="match status" value="1"/>
</dbReference>
<feature type="domain" description="Helicase C-terminal" evidence="6">
    <location>
        <begin position="309"/>
        <end position="449"/>
    </location>
</feature>
<dbReference type="InterPro" id="IPR014001">
    <property type="entry name" value="Helicase_ATP-bd"/>
</dbReference>
<dbReference type="InterPro" id="IPR006935">
    <property type="entry name" value="Helicase/UvrB_N"/>
</dbReference>
<dbReference type="PROSITE" id="PS51194">
    <property type="entry name" value="HELICASE_CTER"/>
    <property type="match status" value="1"/>
</dbReference>
<proteinExistence type="predicted"/>
<dbReference type="PANTHER" id="PTHR11274:SF0">
    <property type="entry name" value="GENERAL TRANSCRIPTION AND DNA REPAIR FACTOR IIH HELICASE SUBUNIT XPB"/>
    <property type="match status" value="1"/>
</dbReference>
<dbReference type="Proteomes" id="UP001154240">
    <property type="component" value="Unassembled WGS sequence"/>
</dbReference>
<reference evidence="7" key="1">
    <citation type="journal article" date="2022" name="bioRxiv">
        <title>Thiovibrio frasassiensisgen. nov., sp. nov., an autotrophic, elemental sulfur disproportionating bacterium isolated from sulfidic karst sediment, and proposal of Thiovibrionaceae fam. nov.</title>
        <authorList>
            <person name="Aronson H."/>
            <person name="Thomas C."/>
            <person name="Bhattacharyya M."/>
            <person name="Eckstein S."/>
            <person name="Jensen S."/>
            <person name="Barco R."/>
            <person name="Macalady J."/>
            <person name="Amend J."/>
        </authorList>
    </citation>
    <scope>NUCLEOTIDE SEQUENCE</scope>
    <source>
        <strain evidence="7">RS19-109</strain>
    </source>
</reference>
<sequence length="449" mass="50185">MSPPFTLTVGTHACLRGASATLAEALKQQLTIDNPEYLEAKKYSRWMGKKLKPHLYFYTEHNDELIFPRGYANHAILLARKFMRQDPRIIDQRRSAAPVDFHFQGELRPYQEAAITAIMRHDFGVLEAGTGSGKTVIALAVIARRRQPTLVLVHTKELLYQWVERTRTFLAVEAGMIGDGHFSLAPITIAIVNSARNRLEELPAHFGQLCVDECHRVPASLFTEVVSAFDCRYLLGLSATAFRRDGLTKLIYMHLGDRAFKVETLDLHESGAILKPEYLQRPTEFRYVYRGNYQALMKALCGNAARNQLIVADILKERTCSPGTILVVSDRVKHCEELAALLKKQGCPSAVLTGKLPADQRTALVDSIRQGEVKVLISTVQLIGEGFDCPDLATLFLTTPIKFTGRLLQVVGRVLRPAHAKQARVYDYVDPVGVLASSAQSRWLTFQQG</sequence>
<evidence type="ECO:0000313" key="8">
    <source>
        <dbReference type="Proteomes" id="UP001154240"/>
    </source>
</evidence>
<accession>A0A9X4MGB3</accession>
<dbReference type="GO" id="GO:0005524">
    <property type="term" value="F:ATP binding"/>
    <property type="evidence" value="ECO:0007669"/>
    <property type="project" value="UniProtKB-KW"/>
</dbReference>
<evidence type="ECO:0000313" key="7">
    <source>
        <dbReference type="EMBL" id="MDG4475003.1"/>
    </source>
</evidence>
<reference evidence="7" key="2">
    <citation type="submission" date="2022-10" db="EMBL/GenBank/DDBJ databases">
        <authorList>
            <person name="Aronson H.S."/>
        </authorList>
    </citation>
    <scope>NUCLEOTIDE SEQUENCE</scope>
    <source>
        <strain evidence="7">RS19-109</strain>
    </source>
</reference>
<dbReference type="AlphaFoldDB" id="A0A9X4MGB3"/>
<protein>
    <submittedName>
        <fullName evidence="7">DEAD/DEAH box helicase</fullName>
    </submittedName>
</protein>
<organism evidence="7 8">
    <name type="scientific">Thiovibrio frasassiensis</name>
    <dbReference type="NCBI Taxonomy" id="2984131"/>
    <lineage>
        <taxon>Bacteria</taxon>
        <taxon>Pseudomonadati</taxon>
        <taxon>Thermodesulfobacteriota</taxon>
        <taxon>Desulfobulbia</taxon>
        <taxon>Desulfobulbales</taxon>
        <taxon>Thiovibrionaceae</taxon>
        <taxon>Thiovibrio</taxon>
    </lineage>
</organism>
<evidence type="ECO:0000256" key="2">
    <source>
        <dbReference type="ARBA" id="ARBA00022801"/>
    </source>
</evidence>
<keyword evidence="1" id="KW-0547">Nucleotide-binding</keyword>
<dbReference type="Gene3D" id="3.40.50.300">
    <property type="entry name" value="P-loop containing nucleotide triphosphate hydrolases"/>
    <property type="match status" value="2"/>
</dbReference>
<dbReference type="Pfam" id="PF04851">
    <property type="entry name" value="ResIII"/>
    <property type="match status" value="1"/>
</dbReference>
<evidence type="ECO:0000259" key="6">
    <source>
        <dbReference type="PROSITE" id="PS51194"/>
    </source>
</evidence>
<evidence type="ECO:0000256" key="1">
    <source>
        <dbReference type="ARBA" id="ARBA00022741"/>
    </source>
</evidence>
<dbReference type="InterPro" id="IPR050615">
    <property type="entry name" value="ATP-dep_DNA_Helicase"/>
</dbReference>
<dbReference type="Pfam" id="PF00271">
    <property type="entry name" value="Helicase_C"/>
    <property type="match status" value="1"/>
</dbReference>
<dbReference type="PROSITE" id="PS51192">
    <property type="entry name" value="HELICASE_ATP_BIND_1"/>
    <property type="match status" value="1"/>
</dbReference>
<dbReference type="GO" id="GO:0016787">
    <property type="term" value="F:hydrolase activity"/>
    <property type="evidence" value="ECO:0007669"/>
    <property type="project" value="UniProtKB-KW"/>
</dbReference>
<dbReference type="EMBL" id="JAPHEH010000001">
    <property type="protein sequence ID" value="MDG4475003.1"/>
    <property type="molecule type" value="Genomic_DNA"/>
</dbReference>
<feature type="domain" description="Helicase ATP-binding" evidence="5">
    <location>
        <begin position="115"/>
        <end position="259"/>
    </location>
</feature>
<keyword evidence="8" id="KW-1185">Reference proteome</keyword>
<evidence type="ECO:0000256" key="4">
    <source>
        <dbReference type="ARBA" id="ARBA00022840"/>
    </source>
</evidence>
<comment type="caution">
    <text evidence="7">The sequence shown here is derived from an EMBL/GenBank/DDBJ whole genome shotgun (WGS) entry which is preliminary data.</text>
</comment>
<dbReference type="CDD" id="cd17926">
    <property type="entry name" value="DEXHc_RE"/>
    <property type="match status" value="1"/>
</dbReference>
<evidence type="ECO:0000256" key="3">
    <source>
        <dbReference type="ARBA" id="ARBA00022806"/>
    </source>
</evidence>
<dbReference type="GO" id="GO:0004386">
    <property type="term" value="F:helicase activity"/>
    <property type="evidence" value="ECO:0007669"/>
    <property type="project" value="UniProtKB-KW"/>
</dbReference>
<dbReference type="GO" id="GO:0003677">
    <property type="term" value="F:DNA binding"/>
    <property type="evidence" value="ECO:0007669"/>
    <property type="project" value="InterPro"/>
</dbReference>
<name>A0A9X4MGB3_9BACT</name>
<keyword evidence="2" id="KW-0378">Hydrolase</keyword>
<dbReference type="InterPro" id="IPR001650">
    <property type="entry name" value="Helicase_C-like"/>
</dbReference>
<evidence type="ECO:0000259" key="5">
    <source>
        <dbReference type="PROSITE" id="PS51192"/>
    </source>
</evidence>